<protein>
    <submittedName>
        <fullName evidence="5">Kinesin motor domain containing protein</fullName>
    </submittedName>
</protein>
<dbReference type="EMBL" id="FN648255">
    <property type="protein sequence ID" value="CBJ30129.1"/>
    <property type="molecule type" value="Genomic_DNA"/>
</dbReference>
<comment type="caution">
    <text evidence="1">Lacks conserved residue(s) required for the propagation of feature annotation.</text>
</comment>
<organism evidence="5 6">
    <name type="scientific">Ectocarpus siliculosus</name>
    <name type="common">Brown alga</name>
    <name type="synonym">Conferva siliculosa</name>
    <dbReference type="NCBI Taxonomy" id="2880"/>
    <lineage>
        <taxon>Eukaryota</taxon>
        <taxon>Sar</taxon>
        <taxon>Stramenopiles</taxon>
        <taxon>Ochrophyta</taxon>
        <taxon>PX clade</taxon>
        <taxon>Phaeophyceae</taxon>
        <taxon>Ectocarpales</taxon>
        <taxon>Ectocarpaceae</taxon>
        <taxon>Ectocarpus</taxon>
    </lineage>
</organism>
<dbReference type="PANTHER" id="PTHR47969:SF29">
    <property type="entry name" value="KINESIN-LIKE PROTEIN"/>
    <property type="match status" value="1"/>
</dbReference>
<proteinExistence type="inferred from homology"/>
<dbReference type="SUPFAM" id="SSF52540">
    <property type="entry name" value="P-loop containing nucleoside triphosphate hydrolases"/>
    <property type="match status" value="1"/>
</dbReference>
<dbReference type="OMA" id="QVNEMET"/>
<dbReference type="InParanoid" id="D7FN68"/>
<dbReference type="PROSITE" id="PS50067">
    <property type="entry name" value="KINESIN_MOTOR_2"/>
    <property type="match status" value="1"/>
</dbReference>
<dbReference type="InterPro" id="IPR036961">
    <property type="entry name" value="Kinesin_motor_dom_sf"/>
</dbReference>
<dbReference type="GO" id="GO:0051231">
    <property type="term" value="P:spindle elongation"/>
    <property type="evidence" value="ECO:0007669"/>
    <property type="project" value="TreeGrafter"/>
</dbReference>
<accession>D7FN68</accession>
<feature type="domain" description="Kinesin motor" evidence="4">
    <location>
        <begin position="1"/>
        <end position="161"/>
    </location>
</feature>
<dbReference type="Proteomes" id="UP000002630">
    <property type="component" value="Linkage Group LG16"/>
</dbReference>
<evidence type="ECO:0000256" key="1">
    <source>
        <dbReference type="PROSITE-ProRule" id="PRU00283"/>
    </source>
</evidence>
<gene>
    <name evidence="5" type="ORF">Esi_0175_0054</name>
</gene>
<reference evidence="5 6" key="1">
    <citation type="journal article" date="2010" name="Nature">
        <title>The Ectocarpus genome and the independent evolution of multicellularity in brown algae.</title>
        <authorList>
            <person name="Cock J.M."/>
            <person name="Sterck L."/>
            <person name="Rouze P."/>
            <person name="Scornet D."/>
            <person name="Allen A.E."/>
            <person name="Amoutzias G."/>
            <person name="Anthouard V."/>
            <person name="Artiguenave F."/>
            <person name="Aury J.M."/>
            <person name="Badger J.H."/>
            <person name="Beszteri B."/>
            <person name="Billiau K."/>
            <person name="Bonnet E."/>
            <person name="Bothwell J.H."/>
            <person name="Bowler C."/>
            <person name="Boyen C."/>
            <person name="Brownlee C."/>
            <person name="Carrano C.J."/>
            <person name="Charrier B."/>
            <person name="Cho G.Y."/>
            <person name="Coelho S.M."/>
            <person name="Collen J."/>
            <person name="Corre E."/>
            <person name="Da Silva C."/>
            <person name="Delage L."/>
            <person name="Delaroque N."/>
            <person name="Dittami S.M."/>
            <person name="Doulbeau S."/>
            <person name="Elias M."/>
            <person name="Farnham G."/>
            <person name="Gachon C.M."/>
            <person name="Gschloessl B."/>
            <person name="Heesch S."/>
            <person name="Jabbari K."/>
            <person name="Jubin C."/>
            <person name="Kawai H."/>
            <person name="Kimura K."/>
            <person name="Kloareg B."/>
            <person name="Kupper F.C."/>
            <person name="Lang D."/>
            <person name="Le Bail A."/>
            <person name="Leblanc C."/>
            <person name="Lerouge P."/>
            <person name="Lohr M."/>
            <person name="Lopez P.J."/>
            <person name="Martens C."/>
            <person name="Maumus F."/>
            <person name="Michel G."/>
            <person name="Miranda-Saavedra D."/>
            <person name="Morales J."/>
            <person name="Moreau H."/>
            <person name="Motomura T."/>
            <person name="Nagasato C."/>
            <person name="Napoli C.A."/>
            <person name="Nelson D.R."/>
            <person name="Nyvall-Collen P."/>
            <person name="Peters A.F."/>
            <person name="Pommier C."/>
            <person name="Potin P."/>
            <person name="Poulain J."/>
            <person name="Quesneville H."/>
            <person name="Read B."/>
            <person name="Rensing S.A."/>
            <person name="Ritter A."/>
            <person name="Rousvoal S."/>
            <person name="Samanta M."/>
            <person name="Samson G."/>
            <person name="Schroeder D.C."/>
            <person name="Segurens B."/>
            <person name="Strittmatter M."/>
            <person name="Tonon T."/>
            <person name="Tregear J.W."/>
            <person name="Valentin K."/>
            <person name="von Dassow P."/>
            <person name="Yamagishi T."/>
            <person name="Van de Peer Y."/>
            <person name="Wincker P."/>
        </authorList>
    </citation>
    <scope>NUCLEOTIDE SEQUENCE [LARGE SCALE GENOMIC DNA]</scope>
    <source>
        <strain evidence="6">Ec32 / CCAP1310/4</strain>
    </source>
</reference>
<dbReference type="AlphaFoldDB" id="D7FN68"/>
<comment type="similarity">
    <text evidence="1">Belongs to the TRAFAC class myosin-kinesin ATPase superfamily. Kinesin family.</text>
</comment>
<dbReference type="GO" id="GO:0005875">
    <property type="term" value="C:microtubule associated complex"/>
    <property type="evidence" value="ECO:0007669"/>
    <property type="project" value="TreeGrafter"/>
</dbReference>
<dbReference type="GO" id="GO:0008017">
    <property type="term" value="F:microtubule binding"/>
    <property type="evidence" value="ECO:0007669"/>
    <property type="project" value="InterPro"/>
</dbReference>
<dbReference type="GO" id="GO:0003777">
    <property type="term" value="F:microtubule motor activity"/>
    <property type="evidence" value="ECO:0007669"/>
    <property type="project" value="InterPro"/>
</dbReference>
<name>D7FN68_ECTSI</name>
<dbReference type="eggNOG" id="KOG0240">
    <property type="taxonomic scope" value="Eukaryota"/>
</dbReference>
<dbReference type="EMBL" id="FN649741">
    <property type="protein sequence ID" value="CBJ30129.1"/>
    <property type="molecule type" value="Genomic_DNA"/>
</dbReference>
<evidence type="ECO:0000313" key="6">
    <source>
        <dbReference type="Proteomes" id="UP000002630"/>
    </source>
</evidence>
<dbReference type="OrthoDB" id="3176171at2759"/>
<dbReference type="InterPro" id="IPR027640">
    <property type="entry name" value="Kinesin-like_fam"/>
</dbReference>
<dbReference type="InterPro" id="IPR001752">
    <property type="entry name" value="Kinesin_motor_dom"/>
</dbReference>
<dbReference type="SMART" id="SM00129">
    <property type="entry name" value="KISc"/>
    <property type="match status" value="1"/>
</dbReference>
<sequence>MLPCSLPSAEAISIFESAQFDEGSSRGHTIALVYLEQRRPEEARCEGEDGLTQSCLMLADLAASESAKRTEARYRRLEECKFVNLGLSALGNCVAALAKGQAHVPFRDSKLTRLLQQTLAGNSKTAVIVGIIPERYGVWGRHTVVEHPAPKHLSEHRIVVITLFTLLTYVNFAKIASRDELGETLATLIFAQRAMSVMTDARANVVPDLEARCQDLQQQYDNQSDKLTQMTLMKASAEERLEVAHDLLARLQEEKNATDVRLQTMVEAYEMLTEPRSEDAVSTTDTTQQQEWKERARNMKAECDRDLRVCQSEGRRQERETNRRISELLKELAGRDAVVEDMEARIRVLENQAVQQKDVLAKEYVSRHQVNEMETLFGTAVEDLSNRLKDMEKRKTDVQRQGNAMARAEAVGLGRDLNGIRAPGRRRCQAGAATFC</sequence>
<dbReference type="Pfam" id="PF00225">
    <property type="entry name" value="Kinesin"/>
    <property type="match status" value="1"/>
</dbReference>
<dbReference type="InterPro" id="IPR027417">
    <property type="entry name" value="P-loop_NTPase"/>
</dbReference>
<dbReference type="Gene3D" id="3.40.850.10">
    <property type="entry name" value="Kinesin motor domain"/>
    <property type="match status" value="1"/>
</dbReference>
<dbReference type="PANTHER" id="PTHR47969">
    <property type="entry name" value="CHROMOSOME-ASSOCIATED KINESIN KIF4A-RELATED"/>
    <property type="match status" value="1"/>
</dbReference>
<feature type="coiled-coil region" evidence="2">
    <location>
        <begin position="206"/>
        <end position="254"/>
    </location>
</feature>
<dbReference type="GO" id="GO:0005524">
    <property type="term" value="F:ATP binding"/>
    <property type="evidence" value="ECO:0007669"/>
    <property type="project" value="InterPro"/>
</dbReference>
<keyword evidence="2" id="KW-0175">Coiled coil</keyword>
<dbReference type="STRING" id="2880.D7FN68"/>
<feature type="compositionally biased region" description="Polar residues" evidence="3">
    <location>
        <begin position="280"/>
        <end position="290"/>
    </location>
</feature>
<dbReference type="GO" id="GO:0007018">
    <property type="term" value="P:microtubule-based movement"/>
    <property type="evidence" value="ECO:0007669"/>
    <property type="project" value="InterPro"/>
</dbReference>
<evidence type="ECO:0000256" key="3">
    <source>
        <dbReference type="SAM" id="MobiDB-lite"/>
    </source>
</evidence>
<keyword evidence="6" id="KW-1185">Reference proteome</keyword>
<evidence type="ECO:0000256" key="2">
    <source>
        <dbReference type="SAM" id="Coils"/>
    </source>
</evidence>
<evidence type="ECO:0000313" key="5">
    <source>
        <dbReference type="EMBL" id="CBJ30129.1"/>
    </source>
</evidence>
<dbReference type="GO" id="GO:0007052">
    <property type="term" value="P:mitotic spindle organization"/>
    <property type="evidence" value="ECO:0007669"/>
    <property type="project" value="TreeGrafter"/>
</dbReference>
<dbReference type="PRINTS" id="PR00380">
    <property type="entry name" value="KINESINHEAVY"/>
</dbReference>
<feature type="region of interest" description="Disordered" evidence="3">
    <location>
        <begin position="274"/>
        <end position="296"/>
    </location>
</feature>
<evidence type="ECO:0000259" key="4">
    <source>
        <dbReference type="PROSITE" id="PS50067"/>
    </source>
</evidence>
<feature type="coiled-coil region" evidence="2">
    <location>
        <begin position="339"/>
        <end position="401"/>
    </location>
</feature>